<dbReference type="SUPFAM" id="SSF52540">
    <property type="entry name" value="P-loop containing nucleoside triphosphate hydrolases"/>
    <property type="match status" value="1"/>
</dbReference>
<dbReference type="SMART" id="SM00843">
    <property type="entry name" value="Ftsk_gamma"/>
    <property type="match status" value="1"/>
</dbReference>
<evidence type="ECO:0000256" key="2">
    <source>
        <dbReference type="ARBA" id="ARBA00022741"/>
    </source>
</evidence>
<feature type="binding site" evidence="5">
    <location>
        <begin position="272"/>
        <end position="279"/>
    </location>
    <ligand>
        <name>ATP</name>
        <dbReference type="ChEBI" id="CHEBI:30616"/>
    </ligand>
</feature>
<sequence>MPTPATSLPDPIPETPREELEPAQNQHLSDDERQLAAWREGLEQRLEERAQIRARHRDQLEDAYEHLQSLRDGVNDRAVPDDPSGFVTVPDAAEVAAAAAPEPVRLPDPFTPEDLVNYQMPSLELLRSAEGDVGVYRQPEDVAVDKAKLQDALDSFAVDALVQDAIVGPRVTQYLVRPGFGVRVEAIASLDKNIALAMSANAVRIQAPIPGEQFVGVEVPHQHSAPLALRSSLENAAWRGSTADLPLMLGVDVTGRHVMLDLAKAPHALIAGATGAGKSVCISNLILSLIYRFRPDELELVLIDPKIVEFAIYRDLPHLIHPVVTDPKQACQALKWLVREMERRYQVLAEKSVRNLAGYNAKATAEGFAKLPYIVLVIDELADLMMTAPQEIEGSIARLAQMSRAVGIHTVLATQRPSVNVITGVIKANYPTRIAFQVSSQVDSRTIIDGKGAESLQGRGDMLFSPPGIGRLQRLQAPYVDDAEIEAVVGSLKAQVQPRYRVELRAEDAPGGSEDAMGATLEAGADPMLKDALEVIATQGRASTSYLQRRLKIGYNRAASLIEELEERHYIGPQVGNNPREIFVQPEDLQFA</sequence>
<dbReference type="CDD" id="cd01127">
    <property type="entry name" value="TrwB_TraG_TraD_VirD4"/>
    <property type="match status" value="1"/>
</dbReference>
<keyword evidence="9" id="KW-1185">Reference proteome</keyword>
<dbReference type="InterPro" id="IPR036388">
    <property type="entry name" value="WH-like_DNA-bd_sf"/>
</dbReference>
<dbReference type="Gene3D" id="1.10.10.10">
    <property type="entry name" value="Winged helix-like DNA-binding domain superfamily/Winged helix DNA-binding domain"/>
    <property type="match status" value="1"/>
</dbReference>
<accession>A0ABZ1C4I1</accession>
<dbReference type="InterPro" id="IPR036390">
    <property type="entry name" value="WH_DNA-bd_sf"/>
</dbReference>
<evidence type="ECO:0000256" key="5">
    <source>
        <dbReference type="PROSITE-ProRule" id="PRU00289"/>
    </source>
</evidence>
<dbReference type="Pfam" id="PF17854">
    <property type="entry name" value="FtsK_alpha"/>
    <property type="match status" value="1"/>
</dbReference>
<dbReference type="Gene3D" id="3.30.980.40">
    <property type="match status" value="1"/>
</dbReference>
<evidence type="ECO:0000256" key="6">
    <source>
        <dbReference type="SAM" id="MobiDB-lite"/>
    </source>
</evidence>
<reference evidence="8 9" key="1">
    <citation type="submission" date="2021-08" db="EMBL/GenBank/DDBJ databases">
        <authorList>
            <person name="Zhang D."/>
            <person name="Zhang A."/>
            <person name="Wang L."/>
        </authorList>
    </citation>
    <scope>NUCLEOTIDE SEQUENCE [LARGE SCALE GENOMIC DNA]</scope>
    <source>
        <strain evidence="8 9">WL0086</strain>
    </source>
</reference>
<dbReference type="InterPro" id="IPR041027">
    <property type="entry name" value="FtsK_alpha"/>
</dbReference>
<dbReference type="PANTHER" id="PTHR22683:SF41">
    <property type="entry name" value="DNA TRANSLOCASE FTSK"/>
    <property type="match status" value="1"/>
</dbReference>
<proteinExistence type="inferred from homology"/>
<keyword evidence="2 5" id="KW-0547">Nucleotide-binding</keyword>
<keyword evidence="4" id="KW-0238">DNA-binding</keyword>
<evidence type="ECO:0000259" key="7">
    <source>
        <dbReference type="PROSITE" id="PS50901"/>
    </source>
</evidence>
<protein>
    <submittedName>
        <fullName evidence="8">DNA translocase FtsK</fullName>
    </submittedName>
</protein>
<feature type="domain" description="FtsK" evidence="7">
    <location>
        <begin position="255"/>
        <end position="445"/>
    </location>
</feature>
<dbReference type="Proteomes" id="UP000738431">
    <property type="component" value="Chromosome"/>
</dbReference>
<dbReference type="InterPro" id="IPR027417">
    <property type="entry name" value="P-loop_NTPase"/>
</dbReference>
<dbReference type="Pfam" id="PF09397">
    <property type="entry name" value="FtsK_gamma"/>
    <property type="match status" value="1"/>
</dbReference>
<gene>
    <name evidence="8" type="ORF">K1X11_017570</name>
</gene>
<evidence type="ECO:0000256" key="4">
    <source>
        <dbReference type="ARBA" id="ARBA00023125"/>
    </source>
</evidence>
<evidence type="ECO:0000256" key="1">
    <source>
        <dbReference type="ARBA" id="ARBA00006474"/>
    </source>
</evidence>
<evidence type="ECO:0000313" key="8">
    <source>
        <dbReference type="EMBL" id="WRQ86624.1"/>
    </source>
</evidence>
<comment type="similarity">
    <text evidence="1">Belongs to the FtsK/SpoIIIE/SftA family.</text>
</comment>
<reference evidence="8 9" key="2">
    <citation type="submission" date="2023-12" db="EMBL/GenBank/DDBJ databases">
        <title>Description of an unclassified Opitutus bacterium of Verrucomicrobiota.</title>
        <authorList>
            <person name="Zhang D.-F."/>
        </authorList>
    </citation>
    <scope>NUCLEOTIDE SEQUENCE [LARGE SCALE GENOMIC DNA]</scope>
    <source>
        <strain evidence="8 9">WL0086</strain>
    </source>
</reference>
<evidence type="ECO:0000256" key="3">
    <source>
        <dbReference type="ARBA" id="ARBA00022840"/>
    </source>
</evidence>
<keyword evidence="3 5" id="KW-0067">ATP-binding</keyword>
<dbReference type="Pfam" id="PF01580">
    <property type="entry name" value="FtsK_SpoIIIE"/>
    <property type="match status" value="1"/>
</dbReference>
<dbReference type="InterPro" id="IPR018541">
    <property type="entry name" value="Ftsk_gamma"/>
</dbReference>
<name>A0ABZ1C4I1_9BACT</name>
<dbReference type="RefSeq" id="WP_221033083.1">
    <property type="nucleotide sequence ID" value="NZ_CP139781.1"/>
</dbReference>
<evidence type="ECO:0000313" key="9">
    <source>
        <dbReference type="Proteomes" id="UP000738431"/>
    </source>
</evidence>
<feature type="region of interest" description="Disordered" evidence="6">
    <location>
        <begin position="1"/>
        <end position="34"/>
    </location>
</feature>
<dbReference type="PANTHER" id="PTHR22683">
    <property type="entry name" value="SPORULATION PROTEIN RELATED"/>
    <property type="match status" value="1"/>
</dbReference>
<dbReference type="Gene3D" id="3.40.50.300">
    <property type="entry name" value="P-loop containing nucleotide triphosphate hydrolases"/>
    <property type="match status" value="1"/>
</dbReference>
<dbReference type="InterPro" id="IPR050206">
    <property type="entry name" value="FtsK/SpoIIIE/SftA"/>
</dbReference>
<organism evidence="8 9">
    <name type="scientific">Actomonas aquatica</name>
    <dbReference type="NCBI Taxonomy" id="2866162"/>
    <lineage>
        <taxon>Bacteria</taxon>
        <taxon>Pseudomonadati</taxon>
        <taxon>Verrucomicrobiota</taxon>
        <taxon>Opitutia</taxon>
        <taxon>Opitutales</taxon>
        <taxon>Opitutaceae</taxon>
        <taxon>Actomonas</taxon>
    </lineage>
</organism>
<dbReference type="SUPFAM" id="SSF46785">
    <property type="entry name" value="Winged helix' DNA-binding domain"/>
    <property type="match status" value="1"/>
</dbReference>
<dbReference type="PROSITE" id="PS50901">
    <property type="entry name" value="FTSK"/>
    <property type="match status" value="1"/>
</dbReference>
<dbReference type="EMBL" id="CP139781">
    <property type="protein sequence ID" value="WRQ86624.1"/>
    <property type="molecule type" value="Genomic_DNA"/>
</dbReference>
<dbReference type="InterPro" id="IPR002543">
    <property type="entry name" value="FtsK_dom"/>
</dbReference>